<feature type="transmembrane region" description="Helical" evidence="7">
    <location>
        <begin position="368"/>
        <end position="390"/>
    </location>
</feature>
<dbReference type="Pfam" id="PF07690">
    <property type="entry name" value="MFS_1"/>
    <property type="match status" value="1"/>
</dbReference>
<evidence type="ECO:0000259" key="8">
    <source>
        <dbReference type="PROSITE" id="PS50850"/>
    </source>
</evidence>
<evidence type="ECO:0000256" key="3">
    <source>
        <dbReference type="ARBA" id="ARBA00022475"/>
    </source>
</evidence>
<feature type="transmembrane region" description="Helical" evidence="7">
    <location>
        <begin position="133"/>
        <end position="154"/>
    </location>
</feature>
<keyword evidence="5 7" id="KW-1133">Transmembrane helix</keyword>
<protein>
    <submittedName>
        <fullName evidence="9">MFS transporter</fullName>
    </submittedName>
</protein>
<feature type="transmembrane region" description="Helical" evidence="7">
    <location>
        <begin position="208"/>
        <end position="237"/>
    </location>
</feature>
<feature type="transmembrane region" description="Helical" evidence="7">
    <location>
        <begin position="160"/>
        <end position="181"/>
    </location>
</feature>
<dbReference type="PANTHER" id="PTHR43124:SF3">
    <property type="entry name" value="CHLORAMPHENICOL EFFLUX PUMP RV0191"/>
    <property type="match status" value="1"/>
</dbReference>
<dbReference type="InterPro" id="IPR036259">
    <property type="entry name" value="MFS_trans_sf"/>
</dbReference>
<gene>
    <name evidence="9" type="ORF">ACFFHM_04165</name>
</gene>
<dbReference type="RefSeq" id="WP_335962329.1">
    <property type="nucleotide sequence ID" value="NZ_JAXBLX010000027.1"/>
</dbReference>
<reference evidence="9 10" key="1">
    <citation type="submission" date="2024-09" db="EMBL/GenBank/DDBJ databases">
        <authorList>
            <person name="Sun Q."/>
            <person name="Mori K."/>
        </authorList>
    </citation>
    <scope>NUCLEOTIDE SEQUENCE [LARGE SCALE GENOMIC DNA]</scope>
    <source>
        <strain evidence="9 10">NCAIM B.02610</strain>
    </source>
</reference>
<feature type="transmembrane region" description="Helical" evidence="7">
    <location>
        <begin position="249"/>
        <end position="269"/>
    </location>
</feature>
<organism evidence="9 10">
    <name type="scientific">Halalkalibacter kiskunsagensis</name>
    <dbReference type="NCBI Taxonomy" id="1548599"/>
    <lineage>
        <taxon>Bacteria</taxon>
        <taxon>Bacillati</taxon>
        <taxon>Bacillota</taxon>
        <taxon>Bacilli</taxon>
        <taxon>Bacillales</taxon>
        <taxon>Bacillaceae</taxon>
        <taxon>Halalkalibacter</taxon>
    </lineage>
</organism>
<feature type="transmembrane region" description="Helical" evidence="7">
    <location>
        <begin position="45"/>
        <end position="65"/>
    </location>
</feature>
<accession>A0ABV6K8W0</accession>
<feature type="transmembrane region" description="Helical" evidence="7">
    <location>
        <begin position="281"/>
        <end position="298"/>
    </location>
</feature>
<evidence type="ECO:0000256" key="2">
    <source>
        <dbReference type="ARBA" id="ARBA00022448"/>
    </source>
</evidence>
<dbReference type="InterPro" id="IPR020846">
    <property type="entry name" value="MFS_dom"/>
</dbReference>
<dbReference type="InterPro" id="IPR050189">
    <property type="entry name" value="MFS_Efflux_Transporters"/>
</dbReference>
<feature type="transmembrane region" description="Helical" evidence="7">
    <location>
        <begin position="304"/>
        <end position="324"/>
    </location>
</feature>
<dbReference type="SUPFAM" id="SSF103473">
    <property type="entry name" value="MFS general substrate transporter"/>
    <property type="match status" value="1"/>
</dbReference>
<evidence type="ECO:0000256" key="5">
    <source>
        <dbReference type="ARBA" id="ARBA00022989"/>
    </source>
</evidence>
<dbReference type="PROSITE" id="PS50850">
    <property type="entry name" value="MFS"/>
    <property type="match status" value="1"/>
</dbReference>
<evidence type="ECO:0000256" key="1">
    <source>
        <dbReference type="ARBA" id="ARBA00004651"/>
    </source>
</evidence>
<evidence type="ECO:0000256" key="6">
    <source>
        <dbReference type="ARBA" id="ARBA00023136"/>
    </source>
</evidence>
<feature type="transmembrane region" description="Helical" evidence="7">
    <location>
        <begin position="72"/>
        <end position="92"/>
    </location>
</feature>
<keyword evidence="6 7" id="KW-0472">Membrane</keyword>
<evidence type="ECO:0000256" key="4">
    <source>
        <dbReference type="ARBA" id="ARBA00022692"/>
    </source>
</evidence>
<comment type="subcellular location">
    <subcellularLocation>
        <location evidence="1">Cell membrane</location>
        <topology evidence="1">Multi-pass membrane protein</topology>
    </subcellularLocation>
</comment>
<comment type="caution">
    <text evidence="9">The sequence shown here is derived from an EMBL/GenBank/DDBJ whole genome shotgun (WGS) entry which is preliminary data.</text>
</comment>
<dbReference type="Proteomes" id="UP001589838">
    <property type="component" value="Unassembled WGS sequence"/>
</dbReference>
<dbReference type="PANTHER" id="PTHR43124">
    <property type="entry name" value="PURINE EFFLUX PUMP PBUE"/>
    <property type="match status" value="1"/>
</dbReference>
<dbReference type="Gene3D" id="1.20.1250.20">
    <property type="entry name" value="MFS general substrate transporter like domains"/>
    <property type="match status" value="2"/>
</dbReference>
<keyword evidence="4 7" id="KW-0812">Transmembrane</keyword>
<keyword evidence="2" id="KW-0813">Transport</keyword>
<dbReference type="EMBL" id="JBHLUX010000009">
    <property type="protein sequence ID" value="MFC0469748.1"/>
    <property type="molecule type" value="Genomic_DNA"/>
</dbReference>
<name>A0ABV6K8W0_9BACI</name>
<feature type="domain" description="Major facilitator superfamily (MFS) profile" evidence="8">
    <location>
        <begin position="7"/>
        <end position="394"/>
    </location>
</feature>
<feature type="transmembrane region" description="Helical" evidence="7">
    <location>
        <begin position="7"/>
        <end position="25"/>
    </location>
</feature>
<evidence type="ECO:0000313" key="9">
    <source>
        <dbReference type="EMBL" id="MFC0469748.1"/>
    </source>
</evidence>
<evidence type="ECO:0000313" key="10">
    <source>
        <dbReference type="Proteomes" id="UP001589838"/>
    </source>
</evidence>
<keyword evidence="3" id="KW-1003">Cell membrane</keyword>
<dbReference type="InterPro" id="IPR011701">
    <property type="entry name" value="MFS"/>
</dbReference>
<proteinExistence type="predicted"/>
<sequence>MKQSVRLLWILSLAQFFVMQVWFNYSSIIPIIEVEWNLSSSESGLILAFFHIGYVLAIIFYSFLITAYNPKYSFVFGAFLAGISGIVFALFAEGFLTALVLRTLSGIGVAGIYVPGMKIVADIFSVEKRGRALGIYVGSLVVGSGSSLLISGLFVKLIGWQGIILVTSSLCIVAAMLIMTIRIPSSIKIEGTKLTFAKIKSVFKKKNLLINGGYTCHCWELYAMWSWIGPFLVFYFSNHGYEGDVAIKLGNTTGALIIIVGGIATYIGGRLSDRFGRGQTASAFLVISITCSLIIGWLTFVPVIVMLVIAFIYGFTIVADSPIYNTAISEVTDPELLGIALGIQSVLGFSATIFAPLIFGIFLDHYSWGIAFTAIGVVTILAPICLYVLVRERNSNVNT</sequence>
<keyword evidence="10" id="KW-1185">Reference proteome</keyword>
<evidence type="ECO:0000256" key="7">
    <source>
        <dbReference type="SAM" id="Phobius"/>
    </source>
</evidence>
<feature type="transmembrane region" description="Helical" evidence="7">
    <location>
        <begin position="98"/>
        <end position="121"/>
    </location>
</feature>
<feature type="transmembrane region" description="Helical" evidence="7">
    <location>
        <begin position="336"/>
        <end position="362"/>
    </location>
</feature>